<gene>
    <name evidence="1" type="ORF">MNEG_8285</name>
</gene>
<name>A0A0D2JKB4_9CHLO</name>
<reference evidence="1 2" key="1">
    <citation type="journal article" date="2013" name="BMC Genomics">
        <title>Reconstruction of the lipid metabolism for the microalga Monoraphidium neglectum from its genome sequence reveals characteristics suitable for biofuel production.</title>
        <authorList>
            <person name="Bogen C."/>
            <person name="Al-Dilaimi A."/>
            <person name="Albersmeier A."/>
            <person name="Wichmann J."/>
            <person name="Grundmann M."/>
            <person name="Rupp O."/>
            <person name="Lauersen K.J."/>
            <person name="Blifernez-Klassen O."/>
            <person name="Kalinowski J."/>
            <person name="Goesmann A."/>
            <person name="Mussgnug J.H."/>
            <person name="Kruse O."/>
        </authorList>
    </citation>
    <scope>NUCLEOTIDE SEQUENCE [LARGE SCALE GENOMIC DNA]</scope>
    <source>
        <strain evidence="1 2">SAG 48.87</strain>
    </source>
</reference>
<dbReference type="RefSeq" id="XP_013898697.1">
    <property type="nucleotide sequence ID" value="XM_014043243.1"/>
</dbReference>
<dbReference type="GeneID" id="25741161"/>
<dbReference type="AlphaFoldDB" id="A0A0D2JKB4"/>
<dbReference type="STRING" id="145388.A0A0D2JKB4"/>
<accession>A0A0D2JKB4</accession>
<dbReference type="SUPFAM" id="SSF53474">
    <property type="entry name" value="alpha/beta-Hydrolases"/>
    <property type="match status" value="1"/>
</dbReference>
<dbReference type="OrthoDB" id="2152248at2759"/>
<keyword evidence="2" id="KW-1185">Reference proteome</keyword>
<dbReference type="EMBL" id="KK101776">
    <property type="protein sequence ID" value="KIY99677.1"/>
    <property type="molecule type" value="Genomic_DNA"/>
</dbReference>
<dbReference type="Proteomes" id="UP000054498">
    <property type="component" value="Unassembled WGS sequence"/>
</dbReference>
<evidence type="ECO:0008006" key="3">
    <source>
        <dbReference type="Google" id="ProtNLM"/>
    </source>
</evidence>
<dbReference type="PANTHER" id="PTHR47381:SF3">
    <property type="entry name" value="ALPHA_BETA-HYDROLASES SUPERFAMILY PROTEIN"/>
    <property type="match status" value="1"/>
</dbReference>
<sequence length="199" mass="20796">MMTLLLPLLHPQPRDLIHLLDILEARPDVDAARIGMGGISLGGMLTWLVAAADDRVSVSAPCLGVQNWGWAVRNDSWQARLGSIPLVGAAAAADMGKLRPDAEVAEALWRKLLPGLLDSYDTPLSLPCVAPRPLAAINGALDARCPLPGLREALAAAHGAYGAAGAEAGALQLRVEEGVGHVYTPAMAAAAAEFFAEWL</sequence>
<organism evidence="1 2">
    <name type="scientific">Monoraphidium neglectum</name>
    <dbReference type="NCBI Taxonomy" id="145388"/>
    <lineage>
        <taxon>Eukaryota</taxon>
        <taxon>Viridiplantae</taxon>
        <taxon>Chlorophyta</taxon>
        <taxon>core chlorophytes</taxon>
        <taxon>Chlorophyceae</taxon>
        <taxon>CS clade</taxon>
        <taxon>Sphaeropleales</taxon>
        <taxon>Selenastraceae</taxon>
        <taxon>Monoraphidium</taxon>
    </lineage>
</organism>
<dbReference type="InterPro" id="IPR029058">
    <property type="entry name" value="AB_hydrolase_fold"/>
</dbReference>
<proteinExistence type="predicted"/>
<protein>
    <recommendedName>
        <fullName evidence="3">Peptidase S9 prolyl oligopeptidase catalytic domain-containing protein</fullName>
    </recommendedName>
</protein>
<dbReference type="KEGG" id="mng:MNEG_8285"/>
<dbReference type="PANTHER" id="PTHR47381">
    <property type="entry name" value="ALPHA/BETA-HYDROLASES SUPERFAMILY PROTEIN"/>
    <property type="match status" value="1"/>
</dbReference>
<evidence type="ECO:0000313" key="1">
    <source>
        <dbReference type="EMBL" id="KIY99677.1"/>
    </source>
</evidence>
<evidence type="ECO:0000313" key="2">
    <source>
        <dbReference type="Proteomes" id="UP000054498"/>
    </source>
</evidence>
<dbReference type="Gene3D" id="3.40.50.1820">
    <property type="entry name" value="alpha/beta hydrolase"/>
    <property type="match status" value="1"/>
</dbReference>